<accession>A0ABV1E863</accession>
<gene>
    <name evidence="1" type="ORF">WMO64_08420</name>
</gene>
<proteinExistence type="predicted"/>
<sequence>MGKEGKEKKARGKKKYDFVYWKYDGGQIGSFLTEEYDPIMPSLDCKRTDFFKREMKPNKHNKILMEELAQSKKIKIRDCVQLKLPIDGTSYLSKGKKKTKLDIDECYKEFAKMFSPEKGPKAKVFIVKLLAVVLSSYFIKNALRQKDVLNMYPLLNASAALCAVIRNCGSDDAIYALRILCHSLMVSTTKKENGEFKIKAPTVLPVKGKQKLLNNAWIRPRKIETDFKWPAPYRDTAVMLDGRFFQKSDINNFLFINPWCTAVIYAKKFEHTRLCVELDGKNMLDQLKVDWNIDAVNKLIAEYIPFINNTFDKRSHANDSQDRSYADIWVEAGEYLANYMITKKGEEIGYTERFKQRILLSALLSFVDFISSSCNILPDDVQNLKRELLTALLPGCCPSKSEEEVQVIHFPAFDEILRELISPENMNHFYPITKKGQVHPTQQPDGTEIWGYVRKYRDEESNKKKINIAFFRDVLIKIVEEKYPQCGNFGEVLAVIRKRNPAYLHKTPNIKCRTAKGGEQRTILACRLILDELPISDEVKQAFRQMLPKNDK</sequence>
<protein>
    <submittedName>
        <fullName evidence="1">Uncharacterized protein</fullName>
    </submittedName>
</protein>
<keyword evidence="2" id="KW-1185">Reference proteome</keyword>
<evidence type="ECO:0000313" key="2">
    <source>
        <dbReference type="Proteomes" id="UP001464378"/>
    </source>
</evidence>
<comment type="caution">
    <text evidence="1">The sequence shown here is derived from an EMBL/GenBank/DDBJ whole genome shotgun (WGS) entry which is preliminary data.</text>
</comment>
<evidence type="ECO:0000313" key="1">
    <source>
        <dbReference type="EMBL" id="MEQ2443495.1"/>
    </source>
</evidence>
<name>A0ABV1E863_9FIRM</name>
<reference evidence="1 2" key="1">
    <citation type="submission" date="2024-03" db="EMBL/GenBank/DDBJ databases">
        <title>Human intestinal bacterial collection.</title>
        <authorList>
            <person name="Pauvert C."/>
            <person name="Hitch T.C.A."/>
            <person name="Clavel T."/>
        </authorList>
    </citation>
    <scope>NUCLEOTIDE SEQUENCE [LARGE SCALE GENOMIC DNA]</scope>
    <source>
        <strain evidence="1 2">CLA-AP-H29</strain>
    </source>
</reference>
<dbReference type="Proteomes" id="UP001464378">
    <property type="component" value="Unassembled WGS sequence"/>
</dbReference>
<dbReference type="RefSeq" id="WP_349231693.1">
    <property type="nucleotide sequence ID" value="NZ_JBBMFK010000012.1"/>
</dbReference>
<organism evidence="1 2">
    <name type="scientific">Pseudoflavonifractor intestinihominis</name>
    <dbReference type="NCBI Taxonomy" id="3133171"/>
    <lineage>
        <taxon>Bacteria</taxon>
        <taxon>Bacillati</taxon>
        <taxon>Bacillota</taxon>
        <taxon>Clostridia</taxon>
        <taxon>Eubacteriales</taxon>
        <taxon>Oscillospiraceae</taxon>
        <taxon>Pseudoflavonifractor</taxon>
    </lineage>
</organism>
<dbReference type="EMBL" id="JBBMFK010000012">
    <property type="protein sequence ID" value="MEQ2443495.1"/>
    <property type="molecule type" value="Genomic_DNA"/>
</dbReference>